<sequence length="206" mass="22857">MSRRILIVVGHPDPSPDRLCRGLANAYGEGAEKAGHAVRRVDLAALDFPMLRTMQEFEHGAVPDELRDAAEAIVWAEHIVFVFPLWLGTMPAMLKAFLEQVMRPGTAFAYPDKGGGFTKTLLRGRSARVVVTMGMPSILYRLWFLGHGIAGMKRSILHFVGISPVRETLFGMVAASSEATRAKWIRQMRKLGERELQRGDPETGTI</sequence>
<evidence type="ECO:0000256" key="1">
    <source>
        <dbReference type="ARBA" id="ARBA00006252"/>
    </source>
</evidence>
<evidence type="ECO:0000313" key="4">
    <source>
        <dbReference type="EMBL" id="PWJ86026.1"/>
    </source>
</evidence>
<name>A0A8E2W5R3_RHILI</name>
<dbReference type="PANTHER" id="PTHR10204">
    <property type="entry name" value="NAD P H OXIDOREDUCTASE-RELATED"/>
    <property type="match status" value="1"/>
</dbReference>
<dbReference type="InterPro" id="IPR029039">
    <property type="entry name" value="Flavoprotein-like_sf"/>
</dbReference>
<comment type="caution">
    <text evidence="4">The sequence shown here is derived from an EMBL/GenBank/DDBJ whole genome shotgun (WGS) entry which is preliminary data.</text>
</comment>
<proteinExistence type="inferred from homology"/>
<accession>A0A8E2W5R3</accession>
<feature type="domain" description="Flavodoxin-like fold" evidence="3">
    <location>
        <begin position="4"/>
        <end position="190"/>
    </location>
</feature>
<dbReference type="GO" id="GO:0003955">
    <property type="term" value="F:NAD(P)H dehydrogenase (quinone) activity"/>
    <property type="evidence" value="ECO:0007669"/>
    <property type="project" value="TreeGrafter"/>
</dbReference>
<gene>
    <name evidence="4" type="ORF">C8D77_12519</name>
</gene>
<comment type="similarity">
    <text evidence="1">Belongs to the NAD(P)H dehydrogenase (quinone) family.</text>
</comment>
<dbReference type="GO" id="GO:0005829">
    <property type="term" value="C:cytosol"/>
    <property type="evidence" value="ECO:0007669"/>
    <property type="project" value="TreeGrafter"/>
</dbReference>
<organism evidence="4 5">
    <name type="scientific">Rhizobium loti</name>
    <name type="common">Mesorhizobium loti</name>
    <dbReference type="NCBI Taxonomy" id="381"/>
    <lineage>
        <taxon>Bacteria</taxon>
        <taxon>Pseudomonadati</taxon>
        <taxon>Pseudomonadota</taxon>
        <taxon>Alphaproteobacteria</taxon>
        <taxon>Hyphomicrobiales</taxon>
        <taxon>Phyllobacteriaceae</taxon>
        <taxon>Mesorhizobium</taxon>
    </lineage>
</organism>
<reference evidence="4 5" key="1">
    <citation type="submission" date="2018-05" db="EMBL/GenBank/DDBJ databases">
        <title>Genomic Encyclopedia of Type Strains, Phase IV (KMG-IV): sequencing the most valuable type-strain genomes for metagenomic binning, comparative biology and taxonomic classification.</title>
        <authorList>
            <person name="Goeker M."/>
        </authorList>
    </citation>
    <scope>NUCLEOTIDE SEQUENCE [LARGE SCALE GENOMIC DNA]</scope>
    <source>
        <strain evidence="4 5">DSM 2626</strain>
    </source>
</reference>
<dbReference type="RefSeq" id="WP_109672509.1">
    <property type="nucleotide sequence ID" value="NZ_QGGH01000025.1"/>
</dbReference>
<dbReference type="InterPro" id="IPR003680">
    <property type="entry name" value="Flavodoxin_fold"/>
</dbReference>
<dbReference type="Gene3D" id="3.40.50.360">
    <property type="match status" value="1"/>
</dbReference>
<dbReference type="InterPro" id="IPR051545">
    <property type="entry name" value="NAD(P)H_dehydrogenase_qn"/>
</dbReference>
<dbReference type="Proteomes" id="UP000245631">
    <property type="component" value="Unassembled WGS sequence"/>
</dbReference>
<evidence type="ECO:0000313" key="5">
    <source>
        <dbReference type="Proteomes" id="UP000245631"/>
    </source>
</evidence>
<dbReference type="GeneID" id="61056304"/>
<dbReference type="SUPFAM" id="SSF52218">
    <property type="entry name" value="Flavoproteins"/>
    <property type="match status" value="1"/>
</dbReference>
<evidence type="ECO:0000256" key="2">
    <source>
        <dbReference type="ARBA" id="ARBA00023002"/>
    </source>
</evidence>
<dbReference type="PANTHER" id="PTHR10204:SF34">
    <property type="entry name" value="NAD(P)H DEHYDROGENASE [QUINONE] 1 ISOFORM 1"/>
    <property type="match status" value="1"/>
</dbReference>
<dbReference type="Pfam" id="PF02525">
    <property type="entry name" value="Flavodoxin_2"/>
    <property type="match status" value="1"/>
</dbReference>
<keyword evidence="2" id="KW-0560">Oxidoreductase</keyword>
<dbReference type="EMBL" id="QGGH01000025">
    <property type="protein sequence ID" value="PWJ86026.1"/>
    <property type="molecule type" value="Genomic_DNA"/>
</dbReference>
<evidence type="ECO:0000259" key="3">
    <source>
        <dbReference type="Pfam" id="PF02525"/>
    </source>
</evidence>
<dbReference type="AlphaFoldDB" id="A0A8E2W5R3"/>
<protein>
    <submittedName>
        <fullName evidence="4">Putative NADPH-quinone reductase</fullName>
    </submittedName>
</protein>